<organism evidence="1 2">
    <name type="scientific">Hibiscus sabdariffa</name>
    <name type="common">roselle</name>
    <dbReference type="NCBI Taxonomy" id="183260"/>
    <lineage>
        <taxon>Eukaryota</taxon>
        <taxon>Viridiplantae</taxon>
        <taxon>Streptophyta</taxon>
        <taxon>Embryophyta</taxon>
        <taxon>Tracheophyta</taxon>
        <taxon>Spermatophyta</taxon>
        <taxon>Magnoliopsida</taxon>
        <taxon>eudicotyledons</taxon>
        <taxon>Gunneridae</taxon>
        <taxon>Pentapetalae</taxon>
        <taxon>rosids</taxon>
        <taxon>malvids</taxon>
        <taxon>Malvales</taxon>
        <taxon>Malvaceae</taxon>
        <taxon>Malvoideae</taxon>
        <taxon>Hibiscus</taxon>
    </lineage>
</organism>
<protein>
    <submittedName>
        <fullName evidence="1">Uncharacterized protein</fullName>
    </submittedName>
</protein>
<comment type="caution">
    <text evidence="1">The sequence shown here is derived from an EMBL/GenBank/DDBJ whole genome shotgun (WGS) entry which is preliminary data.</text>
</comment>
<evidence type="ECO:0000313" key="1">
    <source>
        <dbReference type="EMBL" id="KAK9028007.1"/>
    </source>
</evidence>
<name>A0ABR2SS98_9ROSI</name>
<sequence>MGCGCQPPPQLTPPPPTIGRHLCHNLNCHRSLSKTNIATRLGSPRFVVNLRLKPHRRPSVPSRFATRSVPFRRGFISTSFPMRWWLEPSPETVSSSSFQASPEIPWIFGFLPLCRVWRCSPPR</sequence>
<accession>A0ABR2SS98</accession>
<keyword evidence="2" id="KW-1185">Reference proteome</keyword>
<proteinExistence type="predicted"/>
<gene>
    <name evidence="1" type="ORF">V6N11_067822</name>
</gene>
<reference evidence="1 2" key="1">
    <citation type="journal article" date="2024" name="G3 (Bethesda)">
        <title>Genome assembly of Hibiscus sabdariffa L. provides insights into metabolisms of medicinal natural products.</title>
        <authorList>
            <person name="Kim T."/>
        </authorList>
    </citation>
    <scope>NUCLEOTIDE SEQUENCE [LARGE SCALE GENOMIC DNA]</scope>
    <source>
        <strain evidence="1">TK-2024</strain>
        <tissue evidence="1">Old leaves</tissue>
    </source>
</reference>
<evidence type="ECO:0000313" key="2">
    <source>
        <dbReference type="Proteomes" id="UP001396334"/>
    </source>
</evidence>
<dbReference type="EMBL" id="JBBPBN010000012">
    <property type="protein sequence ID" value="KAK9028007.1"/>
    <property type="molecule type" value="Genomic_DNA"/>
</dbReference>
<dbReference type="Proteomes" id="UP001396334">
    <property type="component" value="Unassembled WGS sequence"/>
</dbReference>